<feature type="domain" description="CHK kinase-like" evidence="1">
    <location>
        <begin position="205"/>
        <end position="399"/>
    </location>
</feature>
<reference evidence="2 3" key="1">
    <citation type="submission" date="2024-05" db="EMBL/GenBank/DDBJ databases">
        <title>Culex pipiens pipiens assembly and annotation.</title>
        <authorList>
            <person name="Alout H."/>
            <person name="Durand T."/>
        </authorList>
    </citation>
    <scope>NUCLEOTIDE SEQUENCE [LARGE SCALE GENOMIC DNA]</scope>
    <source>
        <strain evidence="2">HA-2024</strain>
        <tissue evidence="2">Whole body</tissue>
    </source>
</reference>
<dbReference type="AlphaFoldDB" id="A0ABD1DVF9"/>
<proteinExistence type="predicted"/>
<accession>A0ABD1DVF9</accession>
<name>A0ABD1DVF9_CULPP</name>
<keyword evidence="3" id="KW-1185">Reference proteome</keyword>
<dbReference type="Pfam" id="PF02958">
    <property type="entry name" value="EcKL"/>
    <property type="match status" value="1"/>
</dbReference>
<dbReference type="SUPFAM" id="SSF56112">
    <property type="entry name" value="Protein kinase-like (PK-like)"/>
    <property type="match status" value="1"/>
</dbReference>
<dbReference type="InterPro" id="IPR004119">
    <property type="entry name" value="EcKL"/>
</dbReference>
<dbReference type="Proteomes" id="UP001562425">
    <property type="component" value="Unassembled WGS sequence"/>
</dbReference>
<evidence type="ECO:0000313" key="2">
    <source>
        <dbReference type="EMBL" id="KAL1403591.1"/>
    </source>
</evidence>
<evidence type="ECO:0000259" key="1">
    <source>
        <dbReference type="SMART" id="SM00587"/>
    </source>
</evidence>
<dbReference type="InterPro" id="IPR015897">
    <property type="entry name" value="CHK_kinase-like"/>
</dbReference>
<dbReference type="PANTHER" id="PTHR11012:SF55">
    <property type="entry name" value="BHLH DOMAIN-CONTAINING PROTEIN"/>
    <property type="match status" value="1"/>
</dbReference>
<dbReference type="SMART" id="SM00587">
    <property type="entry name" value="CHK"/>
    <property type="match status" value="1"/>
</dbReference>
<comment type="caution">
    <text evidence="2">The sequence shown here is derived from an EMBL/GenBank/DDBJ whole genome shotgun (WGS) entry which is preliminary data.</text>
</comment>
<dbReference type="EMBL" id="JBEHCU010001340">
    <property type="protein sequence ID" value="KAL1403591.1"/>
    <property type="molecule type" value="Genomic_DNA"/>
</dbReference>
<organism evidence="2 3">
    <name type="scientific">Culex pipiens pipiens</name>
    <name type="common">Northern house mosquito</name>
    <dbReference type="NCBI Taxonomy" id="38569"/>
    <lineage>
        <taxon>Eukaryota</taxon>
        <taxon>Metazoa</taxon>
        <taxon>Ecdysozoa</taxon>
        <taxon>Arthropoda</taxon>
        <taxon>Hexapoda</taxon>
        <taxon>Insecta</taxon>
        <taxon>Pterygota</taxon>
        <taxon>Neoptera</taxon>
        <taxon>Endopterygota</taxon>
        <taxon>Diptera</taxon>
        <taxon>Nematocera</taxon>
        <taxon>Culicoidea</taxon>
        <taxon>Culicidae</taxon>
        <taxon>Culicinae</taxon>
        <taxon>Culicini</taxon>
        <taxon>Culex</taxon>
        <taxon>Culex</taxon>
    </lineage>
</organism>
<dbReference type="InterPro" id="IPR011009">
    <property type="entry name" value="Kinase-like_dom_sf"/>
</dbReference>
<gene>
    <name evidence="2" type="ORF">pipiens_001773</name>
</gene>
<dbReference type="PANTHER" id="PTHR11012">
    <property type="entry name" value="PROTEIN KINASE-LIKE DOMAIN-CONTAINING"/>
    <property type="match status" value="1"/>
</dbReference>
<sequence>MTNVSVPQKLLVPNGKSQAPAAPSAPDARAKQVLKEAVDAVVNSFAKHTQGYGRVFLEAVVGYIFEMTQPPVINNLKELLEPALEPGTQVLGHQTTFLTAPGDNYGSTMLALTVDVISAATNKPEQLQLVGKMRPTSEEFLEIFQIDVTFVKEAAVYSQIVPAMLSLQKELAFPEEELIDVFCRCYSTRISLDPNNSKVDADGVMLFENLKPAGYVTEDRRVGFSRDLAEFILKKLSLFHAIPIALRYLKPDVFNTSILKFLVKIDIDAGLNEQTKERMMEVVRADFVKAGIQDDLSKRLLALIDDCRYQQANLISDDINQYCSMLHNDLWVNNMMIKYDENGKPAGLKFVDFQLIQMDSLVRDVLFFILTSVSDSKLENTIDNYFKVYFNSLLNDLTKLRCPNLDQFTFESFLDEINHVAPREFYHIVAMLRVVLAKKESIPEQSELDAQLFCNDDLVEDDYFGRLSLVVQIYEKKGWV</sequence>
<evidence type="ECO:0000313" key="3">
    <source>
        <dbReference type="Proteomes" id="UP001562425"/>
    </source>
</evidence>
<protein>
    <recommendedName>
        <fullName evidence="1">CHK kinase-like domain-containing protein</fullName>
    </recommendedName>
</protein>